<evidence type="ECO:0000313" key="1">
    <source>
        <dbReference type="EMBL" id="MCJ1978170.1"/>
    </source>
</evidence>
<feature type="non-terminal residue" evidence="1">
    <location>
        <position position="138"/>
    </location>
</feature>
<gene>
    <name evidence="1" type="ORF">GYN19_09430</name>
</gene>
<dbReference type="EMBL" id="JAAEDA010000016">
    <property type="protein sequence ID" value="MCJ1978170.1"/>
    <property type="molecule type" value="Genomic_DNA"/>
</dbReference>
<organism evidence="1 2">
    <name type="scientific">Pseudolactococcus paracarnosus</name>
    <dbReference type="NCBI Taxonomy" id="2749962"/>
    <lineage>
        <taxon>Bacteria</taxon>
        <taxon>Bacillati</taxon>
        <taxon>Bacillota</taxon>
        <taxon>Bacilli</taxon>
        <taxon>Lactobacillales</taxon>
        <taxon>Streptococcaceae</taxon>
        <taxon>Pseudolactococcus</taxon>
    </lineage>
</organism>
<dbReference type="Proteomes" id="UP001522462">
    <property type="component" value="Unassembled WGS sequence"/>
</dbReference>
<reference evidence="1 2" key="1">
    <citation type="journal article" date="2022" name="Microbiol. Res.">
        <title>Comparative genome analysis, predicted lifestyle and antimicrobial strategies of Lactococcus carnosus and Lactococcus paracarnosus isolated from meat.</title>
        <authorList>
            <person name="Werum V."/>
            <person name="Ehrmann M."/>
            <person name="Vogel R."/>
            <person name="Hilgarth M."/>
        </authorList>
    </citation>
    <scope>NUCLEOTIDE SEQUENCE [LARGE SCALE GENOMIC DNA]</scope>
    <source>
        <strain evidence="1 2">TMW21897</strain>
    </source>
</reference>
<evidence type="ECO:0000313" key="2">
    <source>
        <dbReference type="Proteomes" id="UP001522462"/>
    </source>
</evidence>
<name>A0ABT0ANS3_9LACT</name>
<protein>
    <submittedName>
        <fullName evidence="1">DUF2974 domain-containing protein</fullName>
    </submittedName>
</protein>
<proteinExistence type="predicted"/>
<comment type="caution">
    <text evidence="1">The sequence shown here is derived from an EMBL/GenBank/DDBJ whole genome shotgun (WGS) entry which is preliminary data.</text>
</comment>
<accession>A0ABT0ANS3</accession>
<sequence length="138" mass="15699">MSDLFNYNNMYANLSESAYSDRPNNFPPNKYKNKEQVYDFSVDSVYRHKSGEVSSTKGGTHLPNNGIVYLQPDKTLENKTAYYIDYSDTDFFGNPQAKKKNSQKGLLTDEKAGFNAYFVTDSPTLSQETKQTYLAIRG</sequence>
<keyword evidence="2" id="KW-1185">Reference proteome</keyword>